<accession>A0AAD9KAP6</accession>
<keyword evidence="2" id="KW-0812">Transmembrane</keyword>
<organism evidence="3 4">
    <name type="scientific">Paralvinella palmiformis</name>
    <dbReference type="NCBI Taxonomy" id="53620"/>
    <lineage>
        <taxon>Eukaryota</taxon>
        <taxon>Metazoa</taxon>
        <taxon>Spiralia</taxon>
        <taxon>Lophotrochozoa</taxon>
        <taxon>Annelida</taxon>
        <taxon>Polychaeta</taxon>
        <taxon>Sedentaria</taxon>
        <taxon>Canalipalpata</taxon>
        <taxon>Terebellida</taxon>
        <taxon>Terebelliformia</taxon>
        <taxon>Alvinellidae</taxon>
        <taxon>Paralvinella</taxon>
    </lineage>
</organism>
<feature type="region of interest" description="Disordered" evidence="1">
    <location>
        <begin position="144"/>
        <end position="164"/>
    </location>
</feature>
<dbReference type="AlphaFoldDB" id="A0AAD9KAP6"/>
<keyword evidence="2" id="KW-0472">Membrane</keyword>
<feature type="transmembrane region" description="Helical" evidence="2">
    <location>
        <begin position="55"/>
        <end position="76"/>
    </location>
</feature>
<evidence type="ECO:0000313" key="4">
    <source>
        <dbReference type="Proteomes" id="UP001208570"/>
    </source>
</evidence>
<gene>
    <name evidence="3" type="ORF">LSH36_22g02014</name>
</gene>
<dbReference type="EMBL" id="JAODUP010000022">
    <property type="protein sequence ID" value="KAK2167911.1"/>
    <property type="molecule type" value="Genomic_DNA"/>
</dbReference>
<keyword evidence="4" id="KW-1185">Reference proteome</keyword>
<comment type="caution">
    <text evidence="3">The sequence shown here is derived from an EMBL/GenBank/DDBJ whole genome shotgun (WGS) entry which is preliminary data.</text>
</comment>
<sequence length="164" mass="17771">MYAGSDCEPPVKSPVFAAGRRLRRFIRAVLSTRMSLKYVGYGALAALLWKYAAFSVASSLASSFVVYLAAGGWRFWKTLVRTLPRDARSRDHADSNTITTDIIIMPDPVVIVGNESTDPGPSVNTTPGTSGTNTIITPTKAISYSSSCPRDRTARKANWDSHGL</sequence>
<name>A0AAD9KAP6_9ANNE</name>
<feature type="compositionally biased region" description="Basic and acidic residues" evidence="1">
    <location>
        <begin position="149"/>
        <end position="164"/>
    </location>
</feature>
<evidence type="ECO:0000313" key="3">
    <source>
        <dbReference type="EMBL" id="KAK2167911.1"/>
    </source>
</evidence>
<reference evidence="3" key="1">
    <citation type="journal article" date="2023" name="Mol. Biol. Evol.">
        <title>Third-Generation Sequencing Reveals the Adaptive Role of the Epigenome in Three Deep-Sea Polychaetes.</title>
        <authorList>
            <person name="Perez M."/>
            <person name="Aroh O."/>
            <person name="Sun Y."/>
            <person name="Lan Y."/>
            <person name="Juniper S.K."/>
            <person name="Young C.R."/>
            <person name="Angers B."/>
            <person name="Qian P.Y."/>
        </authorList>
    </citation>
    <scope>NUCLEOTIDE SEQUENCE</scope>
    <source>
        <strain evidence="3">P08H-3</strain>
    </source>
</reference>
<proteinExistence type="predicted"/>
<dbReference type="Proteomes" id="UP001208570">
    <property type="component" value="Unassembled WGS sequence"/>
</dbReference>
<protein>
    <submittedName>
        <fullName evidence="3">Uncharacterized protein</fullName>
    </submittedName>
</protein>
<keyword evidence="2" id="KW-1133">Transmembrane helix</keyword>
<evidence type="ECO:0000256" key="1">
    <source>
        <dbReference type="SAM" id="MobiDB-lite"/>
    </source>
</evidence>
<evidence type="ECO:0000256" key="2">
    <source>
        <dbReference type="SAM" id="Phobius"/>
    </source>
</evidence>